<dbReference type="PANTHER" id="PTHR21294:SF20">
    <property type="entry name" value="ELECTRON TRANSFER FLAVOPROTEIN, SUBUNIT BETA (ETFB)"/>
    <property type="match status" value="1"/>
</dbReference>
<accession>T0Y8B7</accession>
<dbReference type="GO" id="GO:0009055">
    <property type="term" value="F:electron transfer activity"/>
    <property type="evidence" value="ECO:0007669"/>
    <property type="project" value="InterPro"/>
</dbReference>
<feature type="domain" description="Electron transfer flavoprotein alpha/beta-subunit N-terminal" evidence="1">
    <location>
        <begin position="31"/>
        <end position="148"/>
    </location>
</feature>
<organism evidence="2">
    <name type="scientific">mine drainage metagenome</name>
    <dbReference type="NCBI Taxonomy" id="410659"/>
    <lineage>
        <taxon>unclassified sequences</taxon>
        <taxon>metagenomes</taxon>
        <taxon>ecological metagenomes</taxon>
    </lineage>
</organism>
<dbReference type="Pfam" id="PF01012">
    <property type="entry name" value="ETF"/>
    <property type="match status" value="1"/>
</dbReference>
<reference evidence="2" key="2">
    <citation type="journal article" date="2014" name="ISME J.">
        <title>Microbial stratification in low pH oxic and suboxic macroscopic growths along an acid mine drainage.</title>
        <authorList>
            <person name="Mendez-Garcia C."/>
            <person name="Mesa V."/>
            <person name="Sprenger R.R."/>
            <person name="Richter M."/>
            <person name="Diez M.S."/>
            <person name="Solano J."/>
            <person name="Bargiela R."/>
            <person name="Golyshina O.V."/>
            <person name="Manteca A."/>
            <person name="Ramos J.L."/>
            <person name="Gallego J.R."/>
            <person name="Llorente I."/>
            <person name="Martins Dos Santos V.A."/>
            <person name="Jensen O.N."/>
            <person name="Pelaez A.I."/>
            <person name="Sanchez J."/>
            <person name="Ferrer M."/>
        </authorList>
    </citation>
    <scope>NUCLEOTIDE SEQUENCE</scope>
</reference>
<feature type="non-terminal residue" evidence="2">
    <location>
        <position position="155"/>
    </location>
</feature>
<dbReference type="InterPro" id="IPR014729">
    <property type="entry name" value="Rossmann-like_a/b/a_fold"/>
</dbReference>
<dbReference type="PANTHER" id="PTHR21294">
    <property type="entry name" value="ELECTRON TRANSFER FLAVOPROTEIN BETA-SUBUNIT"/>
    <property type="match status" value="1"/>
</dbReference>
<protein>
    <submittedName>
        <fullName evidence="2">Protein containing Electron transfer flavoprotein, alpha/beta-subunit</fullName>
    </submittedName>
</protein>
<dbReference type="SUPFAM" id="SSF52402">
    <property type="entry name" value="Adenine nucleotide alpha hydrolases-like"/>
    <property type="match status" value="1"/>
</dbReference>
<dbReference type="InterPro" id="IPR014730">
    <property type="entry name" value="ETF_a/b_N"/>
</dbReference>
<sequence>MVDVIVLVKQMPDLEQVKIDSATREPITKNVPRTVETLSEHAVEEAVRIKEKYKGKVTAILLGNDQSSAVMKKAFAIGADEGIIIDGYEEHNPSNTARILATKIKEIKHDLVILGNQSADSITGLIPGMISSFLEEPLLGNAGKIEIIDEKSKYK</sequence>
<evidence type="ECO:0000259" key="1">
    <source>
        <dbReference type="Pfam" id="PF01012"/>
    </source>
</evidence>
<proteinExistence type="predicted"/>
<comment type="caution">
    <text evidence="2">The sequence shown here is derived from an EMBL/GenBank/DDBJ whole genome shotgun (WGS) entry which is preliminary data.</text>
</comment>
<evidence type="ECO:0000313" key="2">
    <source>
        <dbReference type="EMBL" id="EQD31386.1"/>
    </source>
</evidence>
<dbReference type="EMBL" id="AUZY01012149">
    <property type="protein sequence ID" value="EQD31386.1"/>
    <property type="molecule type" value="Genomic_DNA"/>
</dbReference>
<dbReference type="Gene3D" id="3.40.50.620">
    <property type="entry name" value="HUPs"/>
    <property type="match status" value="1"/>
</dbReference>
<name>T0Y8B7_9ZZZZ</name>
<dbReference type="InterPro" id="IPR012255">
    <property type="entry name" value="ETF_b"/>
</dbReference>
<reference evidence="2" key="1">
    <citation type="submission" date="2013-08" db="EMBL/GenBank/DDBJ databases">
        <authorList>
            <person name="Mendez C."/>
            <person name="Richter M."/>
            <person name="Ferrer M."/>
            <person name="Sanchez J."/>
        </authorList>
    </citation>
    <scope>NUCLEOTIDE SEQUENCE</scope>
</reference>
<gene>
    <name evidence="2" type="ORF">B1B_18160</name>
</gene>
<dbReference type="AlphaFoldDB" id="T0Y8B7"/>